<evidence type="ECO:0000256" key="3">
    <source>
        <dbReference type="ARBA" id="ARBA00022695"/>
    </source>
</evidence>
<accession>A0A1Y1UTT6</accession>
<feature type="domain" description="DNA-directed DNA polymerase family B multifunctional" evidence="7">
    <location>
        <begin position="2"/>
        <end position="178"/>
    </location>
</feature>
<dbReference type="InterPro" id="IPR006134">
    <property type="entry name" value="DNA-dir_DNA_pol_B_multi_dom"/>
</dbReference>
<dbReference type="PANTHER" id="PTHR10322:SF23">
    <property type="entry name" value="DNA POLYMERASE DELTA CATALYTIC SUBUNIT"/>
    <property type="match status" value="1"/>
</dbReference>
<dbReference type="GO" id="GO:0006297">
    <property type="term" value="P:nucleotide-excision repair, DNA gap filling"/>
    <property type="evidence" value="ECO:0007669"/>
    <property type="project" value="TreeGrafter"/>
</dbReference>
<dbReference type="Proteomes" id="UP000193719">
    <property type="component" value="Unassembled WGS sequence"/>
</dbReference>
<dbReference type="SUPFAM" id="SSF56672">
    <property type="entry name" value="DNA/RNA polymerases"/>
    <property type="match status" value="1"/>
</dbReference>
<name>A0A1Y1UTT6_9FUNG</name>
<evidence type="ECO:0000313" key="9">
    <source>
        <dbReference type="Proteomes" id="UP000193719"/>
    </source>
</evidence>
<dbReference type="EC" id="2.7.7.7" evidence="1"/>
<dbReference type="AlphaFoldDB" id="A0A1Y1UTT6"/>
<dbReference type="PANTHER" id="PTHR10322">
    <property type="entry name" value="DNA POLYMERASE CATALYTIC SUBUNIT"/>
    <property type="match status" value="1"/>
</dbReference>
<dbReference type="Gene3D" id="1.10.132.60">
    <property type="entry name" value="DNA polymerase family B, C-terminal domain"/>
    <property type="match status" value="1"/>
</dbReference>
<comment type="catalytic activity">
    <reaction evidence="6">
        <text>DNA(n) + a 2'-deoxyribonucleoside 5'-triphosphate = DNA(n+1) + diphosphate</text>
        <dbReference type="Rhea" id="RHEA:22508"/>
        <dbReference type="Rhea" id="RHEA-COMP:17339"/>
        <dbReference type="Rhea" id="RHEA-COMP:17340"/>
        <dbReference type="ChEBI" id="CHEBI:33019"/>
        <dbReference type="ChEBI" id="CHEBI:61560"/>
        <dbReference type="ChEBI" id="CHEBI:173112"/>
        <dbReference type="EC" id="2.7.7.7"/>
    </reaction>
</comment>
<evidence type="ECO:0000256" key="6">
    <source>
        <dbReference type="ARBA" id="ARBA00049244"/>
    </source>
</evidence>
<dbReference type="EMBL" id="MCFH01000089">
    <property type="protein sequence ID" value="ORX41440.1"/>
    <property type="molecule type" value="Genomic_DNA"/>
</dbReference>
<keyword evidence="4" id="KW-0239">DNA-directed DNA polymerase</keyword>
<dbReference type="STRING" id="1754191.A0A1Y1UTT6"/>
<dbReference type="InterPro" id="IPR042087">
    <property type="entry name" value="DNA_pol_B_thumb"/>
</dbReference>
<evidence type="ECO:0000313" key="8">
    <source>
        <dbReference type="EMBL" id="ORX41440.1"/>
    </source>
</evidence>
<dbReference type="InterPro" id="IPR050240">
    <property type="entry name" value="DNA_pol_type-B"/>
</dbReference>
<evidence type="ECO:0000256" key="4">
    <source>
        <dbReference type="ARBA" id="ARBA00022932"/>
    </source>
</evidence>
<keyword evidence="3" id="KW-0548">Nucleotidyltransferase</keyword>
<evidence type="ECO:0000256" key="1">
    <source>
        <dbReference type="ARBA" id="ARBA00012417"/>
    </source>
</evidence>
<organism evidence="8 9">
    <name type="scientific">Piromyces finnis</name>
    <dbReference type="NCBI Taxonomy" id="1754191"/>
    <lineage>
        <taxon>Eukaryota</taxon>
        <taxon>Fungi</taxon>
        <taxon>Fungi incertae sedis</taxon>
        <taxon>Chytridiomycota</taxon>
        <taxon>Chytridiomycota incertae sedis</taxon>
        <taxon>Neocallimastigomycetes</taxon>
        <taxon>Neocallimastigales</taxon>
        <taxon>Neocallimastigaceae</taxon>
        <taxon>Piromyces</taxon>
    </lineage>
</organism>
<keyword evidence="9" id="KW-1185">Reference proteome</keyword>
<sequence length="200" mass="23805">MHLKYENTFKRMLIMSKKKYCGVLANTSNLYIKGIDIIKKNTCIFIRDYYKIFLYMILFDYPEKLICHKVLEMKNKLLSGDVPLEKLIMKLSIGPKYVNKSYYVLLFVNNHKMYNLDYKIGEKIEYIIIDTNSFSFNKSSNLLGDKMMSLDLYKNICEKATKNKDIIKPKLDYQYYYYHYVETGFKSLLKVLNTNISDLL</sequence>
<dbReference type="OrthoDB" id="2148603at2759"/>
<dbReference type="GO" id="GO:0045004">
    <property type="term" value="P:DNA replication proofreading"/>
    <property type="evidence" value="ECO:0007669"/>
    <property type="project" value="TreeGrafter"/>
</dbReference>
<comment type="caution">
    <text evidence="8">The sequence shown here is derived from an EMBL/GenBank/DDBJ whole genome shotgun (WGS) entry which is preliminary data.</text>
</comment>
<dbReference type="GO" id="GO:0000166">
    <property type="term" value="F:nucleotide binding"/>
    <property type="evidence" value="ECO:0007669"/>
    <property type="project" value="InterPro"/>
</dbReference>
<reference evidence="8 9" key="1">
    <citation type="submission" date="2016-08" db="EMBL/GenBank/DDBJ databases">
        <title>Genomes of anaerobic fungi encode conserved fungal cellulosomes for biomass hydrolysis.</title>
        <authorList>
            <consortium name="DOE Joint Genome Institute"/>
            <person name="Haitjema C.H."/>
            <person name="Gilmore S.P."/>
            <person name="Henske J.K."/>
            <person name="Solomon K.V."/>
            <person name="De Groot R."/>
            <person name="Kuo A."/>
            <person name="Mondo S.J."/>
            <person name="Salamov A.A."/>
            <person name="Labutti K."/>
            <person name="Zhao Z."/>
            <person name="Chiniquy J."/>
            <person name="Barry K."/>
            <person name="Brewer H.M."/>
            <person name="Purvine S.O."/>
            <person name="Wright A.T."/>
            <person name="Boxma B."/>
            <person name="Van Alen T."/>
            <person name="Hackstein J.H."/>
            <person name="Baker S.E."/>
            <person name="Grigoriev I.V."/>
            <person name="O'Malley M.A."/>
        </authorList>
    </citation>
    <scope>NUCLEOTIDE SEQUENCE [LARGE SCALE GENOMIC DNA]</scope>
    <source>
        <strain evidence="9">finn</strain>
    </source>
</reference>
<dbReference type="Gene3D" id="3.90.1600.10">
    <property type="entry name" value="Palm domain of DNA polymerase"/>
    <property type="match status" value="1"/>
</dbReference>
<dbReference type="InterPro" id="IPR023211">
    <property type="entry name" value="DNA_pol_palm_dom_sf"/>
</dbReference>
<dbReference type="GO" id="GO:0008296">
    <property type="term" value="F:3'-5'-DNA exonuclease activity"/>
    <property type="evidence" value="ECO:0007669"/>
    <property type="project" value="TreeGrafter"/>
</dbReference>
<keyword evidence="5" id="KW-0238">DNA-binding</keyword>
<evidence type="ECO:0000256" key="5">
    <source>
        <dbReference type="ARBA" id="ARBA00023125"/>
    </source>
</evidence>
<protein>
    <recommendedName>
        <fullName evidence="1">DNA-directed DNA polymerase</fullName>
        <ecNumber evidence="1">2.7.7.7</ecNumber>
    </recommendedName>
</protein>
<dbReference type="Pfam" id="PF00136">
    <property type="entry name" value="DNA_pol_B"/>
    <property type="match status" value="1"/>
</dbReference>
<dbReference type="GO" id="GO:0006287">
    <property type="term" value="P:base-excision repair, gap-filling"/>
    <property type="evidence" value="ECO:0007669"/>
    <property type="project" value="TreeGrafter"/>
</dbReference>
<dbReference type="GO" id="GO:0043625">
    <property type="term" value="C:delta DNA polymerase complex"/>
    <property type="evidence" value="ECO:0007669"/>
    <property type="project" value="TreeGrafter"/>
</dbReference>
<dbReference type="InterPro" id="IPR043502">
    <property type="entry name" value="DNA/RNA_pol_sf"/>
</dbReference>
<keyword evidence="2" id="KW-0808">Transferase</keyword>
<evidence type="ECO:0000256" key="2">
    <source>
        <dbReference type="ARBA" id="ARBA00022679"/>
    </source>
</evidence>
<dbReference type="GO" id="GO:0003887">
    <property type="term" value="F:DNA-directed DNA polymerase activity"/>
    <property type="evidence" value="ECO:0007669"/>
    <property type="project" value="UniProtKB-KW"/>
</dbReference>
<proteinExistence type="predicted"/>
<dbReference type="GO" id="GO:0003677">
    <property type="term" value="F:DNA binding"/>
    <property type="evidence" value="ECO:0007669"/>
    <property type="project" value="UniProtKB-KW"/>
</dbReference>
<gene>
    <name evidence="8" type="ORF">BCR36DRAFT_364410</name>
</gene>
<evidence type="ECO:0000259" key="7">
    <source>
        <dbReference type="Pfam" id="PF00136"/>
    </source>
</evidence>
<reference evidence="8 9" key="2">
    <citation type="submission" date="2016-08" db="EMBL/GenBank/DDBJ databases">
        <title>Pervasive Adenine N6-methylation of Active Genes in Fungi.</title>
        <authorList>
            <consortium name="DOE Joint Genome Institute"/>
            <person name="Mondo S.J."/>
            <person name="Dannebaum R.O."/>
            <person name="Kuo R.C."/>
            <person name="Labutti K."/>
            <person name="Haridas S."/>
            <person name="Kuo A."/>
            <person name="Salamov A."/>
            <person name="Ahrendt S.R."/>
            <person name="Lipzen A."/>
            <person name="Sullivan W."/>
            <person name="Andreopoulos W.B."/>
            <person name="Clum A."/>
            <person name="Lindquist E."/>
            <person name="Daum C."/>
            <person name="Ramamoorthy G.K."/>
            <person name="Gryganskyi A."/>
            <person name="Culley D."/>
            <person name="Magnuson J.K."/>
            <person name="James T.Y."/>
            <person name="O'Malley M.A."/>
            <person name="Stajich J.E."/>
            <person name="Spatafora J.W."/>
            <person name="Visel A."/>
            <person name="Grigoriev I.V."/>
        </authorList>
    </citation>
    <scope>NUCLEOTIDE SEQUENCE [LARGE SCALE GENOMIC DNA]</scope>
    <source>
        <strain evidence="9">finn</strain>
    </source>
</reference>